<accession>A0A6P0UNB3</accession>
<keyword evidence="2 4" id="KW-0238">DNA-binding</keyword>
<dbReference type="Proteomes" id="UP000468581">
    <property type="component" value="Unassembled WGS sequence"/>
</dbReference>
<dbReference type="InterPro" id="IPR036271">
    <property type="entry name" value="Tet_transcr_reg_TetR-rel_C_sf"/>
</dbReference>
<evidence type="ECO:0000256" key="1">
    <source>
        <dbReference type="ARBA" id="ARBA00023015"/>
    </source>
</evidence>
<dbReference type="PANTHER" id="PTHR47506:SF1">
    <property type="entry name" value="HTH-TYPE TRANSCRIPTIONAL REGULATOR YJDC"/>
    <property type="match status" value="1"/>
</dbReference>
<gene>
    <name evidence="6" type="ORF">GWK08_15550</name>
</gene>
<name>A0A6P0UNB3_9FLAO</name>
<evidence type="ECO:0000259" key="5">
    <source>
        <dbReference type="PROSITE" id="PS50977"/>
    </source>
</evidence>
<organism evidence="6 7">
    <name type="scientific">Leptobacterium flavescens</name>
    <dbReference type="NCBI Taxonomy" id="472055"/>
    <lineage>
        <taxon>Bacteria</taxon>
        <taxon>Pseudomonadati</taxon>
        <taxon>Bacteroidota</taxon>
        <taxon>Flavobacteriia</taxon>
        <taxon>Flavobacteriales</taxon>
        <taxon>Flavobacteriaceae</taxon>
        <taxon>Leptobacterium</taxon>
    </lineage>
</organism>
<dbReference type="Gene3D" id="1.10.357.10">
    <property type="entry name" value="Tetracycline Repressor, domain 2"/>
    <property type="match status" value="1"/>
</dbReference>
<protein>
    <submittedName>
        <fullName evidence="6">TetR family transcriptional regulator</fullName>
    </submittedName>
</protein>
<feature type="DNA-binding region" description="H-T-H motif" evidence="4">
    <location>
        <begin position="28"/>
        <end position="47"/>
    </location>
</feature>
<dbReference type="SUPFAM" id="SSF48498">
    <property type="entry name" value="Tetracyclin repressor-like, C-terminal domain"/>
    <property type="match status" value="1"/>
</dbReference>
<dbReference type="InterPro" id="IPR001647">
    <property type="entry name" value="HTH_TetR"/>
</dbReference>
<evidence type="ECO:0000256" key="2">
    <source>
        <dbReference type="ARBA" id="ARBA00023125"/>
    </source>
</evidence>
<dbReference type="InterPro" id="IPR009057">
    <property type="entry name" value="Homeodomain-like_sf"/>
</dbReference>
<keyword evidence="3" id="KW-0804">Transcription</keyword>
<dbReference type="GO" id="GO:0003677">
    <property type="term" value="F:DNA binding"/>
    <property type="evidence" value="ECO:0007669"/>
    <property type="project" value="UniProtKB-UniRule"/>
</dbReference>
<proteinExistence type="predicted"/>
<dbReference type="PANTHER" id="PTHR47506">
    <property type="entry name" value="TRANSCRIPTIONAL REGULATORY PROTEIN"/>
    <property type="match status" value="1"/>
</dbReference>
<dbReference type="PROSITE" id="PS50977">
    <property type="entry name" value="HTH_TETR_2"/>
    <property type="match status" value="1"/>
</dbReference>
<dbReference type="EMBL" id="JAABOO010000003">
    <property type="protein sequence ID" value="NER14871.1"/>
    <property type="molecule type" value="Genomic_DNA"/>
</dbReference>
<keyword evidence="7" id="KW-1185">Reference proteome</keyword>
<comment type="caution">
    <text evidence="6">The sequence shown here is derived from an EMBL/GenBank/DDBJ whole genome shotgun (WGS) entry which is preliminary data.</text>
</comment>
<dbReference type="Pfam" id="PF00440">
    <property type="entry name" value="TetR_N"/>
    <property type="match status" value="1"/>
</dbReference>
<feature type="domain" description="HTH tetR-type" evidence="5">
    <location>
        <begin position="5"/>
        <end position="65"/>
    </location>
</feature>
<dbReference type="AlphaFoldDB" id="A0A6P0UNB3"/>
<evidence type="ECO:0000256" key="4">
    <source>
        <dbReference type="PROSITE-ProRule" id="PRU00335"/>
    </source>
</evidence>
<evidence type="ECO:0000256" key="3">
    <source>
        <dbReference type="ARBA" id="ARBA00023163"/>
    </source>
</evidence>
<evidence type="ECO:0000313" key="6">
    <source>
        <dbReference type="EMBL" id="NER14871.1"/>
    </source>
</evidence>
<keyword evidence="1" id="KW-0805">Transcription regulation</keyword>
<sequence length="187" mass="21001">MRPQKVEDTDFIVAAMTVIRDNGYEGASLNDLAKAIGLKKASLYHRFPMGKKEIAQAVLEYVDKWFDANITDVIDDESKSPQQRLITALENIKEIYEDGNKACIMKAVSMNPGLELFSDELNTSMNKWISAFKKLALAFGFDEETSENMASQVLIGIQGSLIVSKGLKSNDYFLNTLNNIEKMYLNK</sequence>
<dbReference type="SUPFAM" id="SSF46689">
    <property type="entry name" value="Homeodomain-like"/>
    <property type="match status" value="1"/>
</dbReference>
<evidence type="ECO:0000313" key="7">
    <source>
        <dbReference type="Proteomes" id="UP000468581"/>
    </source>
</evidence>
<dbReference type="RefSeq" id="WP_163608148.1">
    <property type="nucleotide sequence ID" value="NZ_JAABOO010000003.1"/>
</dbReference>
<reference evidence="6 7" key="1">
    <citation type="submission" date="2020-01" db="EMBL/GenBank/DDBJ databases">
        <title>Leptobacterium flavescens.</title>
        <authorList>
            <person name="Wang G."/>
        </authorList>
    </citation>
    <scope>NUCLEOTIDE SEQUENCE [LARGE SCALE GENOMIC DNA]</scope>
    <source>
        <strain evidence="6 7">KCTC 22160</strain>
    </source>
</reference>